<keyword evidence="3" id="KW-1185">Reference proteome</keyword>
<dbReference type="RefSeq" id="WP_267777848.1">
    <property type="nucleotide sequence ID" value="NZ_JAPNKE010000002.1"/>
</dbReference>
<organism evidence="2 3">
    <name type="scientific">Nannocystis pusilla</name>
    <dbReference type="NCBI Taxonomy" id="889268"/>
    <lineage>
        <taxon>Bacteria</taxon>
        <taxon>Pseudomonadati</taxon>
        <taxon>Myxococcota</taxon>
        <taxon>Polyangia</taxon>
        <taxon>Nannocystales</taxon>
        <taxon>Nannocystaceae</taxon>
        <taxon>Nannocystis</taxon>
    </lineage>
</organism>
<gene>
    <name evidence="2" type="ORF">OV079_51090</name>
</gene>
<sequence>MEGGRFRGAQAMCATNQVSYPARSWTSPPPAKSSTTSSERVEATTPTWSALVRLSFHDGEPATAVMALYQDDELGMQVEQPVVLVPRGAEITPERYRAFAEGVRESMGFQIARYEGMTGPAEFLQSDLLRDTGLQTTDDFARAVRDDEVGARVLSPIQVGDFAAKHGLPALADAVTCRLVWDLLREQAHAEASSRRLAKEGRVEAVPHLVALVEHWVECGYIFAAQWFVGDATATSPARCSSSRCCAGQRIRSCSEGSTSWSRRGASRRTEGRHGAPVAAPVRATDGEVLSAIVAAPMEIRYITADLEFDAPTSLDRVVAELEPEVVIHLHDRTGELHSVALGIVVEGSPEASVAHICALLERLSPPARHAWDQCTRRVVDLAFESGTKPKDVTTVPAGLVRRLGELGLAIAVTVYRVGFYWANERRRGAPSCTSTSAANRPATRARPGPVS</sequence>
<dbReference type="AlphaFoldDB" id="A0A9X3J2E7"/>
<feature type="region of interest" description="Disordered" evidence="1">
    <location>
        <begin position="20"/>
        <end position="43"/>
    </location>
</feature>
<evidence type="ECO:0000313" key="2">
    <source>
        <dbReference type="EMBL" id="MCY1013737.1"/>
    </source>
</evidence>
<evidence type="ECO:0000313" key="3">
    <source>
        <dbReference type="Proteomes" id="UP001150924"/>
    </source>
</evidence>
<protein>
    <submittedName>
        <fullName evidence="2">Uncharacterized protein</fullName>
    </submittedName>
</protein>
<accession>A0A9X3J2E7</accession>
<dbReference type="Proteomes" id="UP001150924">
    <property type="component" value="Unassembled WGS sequence"/>
</dbReference>
<evidence type="ECO:0000256" key="1">
    <source>
        <dbReference type="SAM" id="MobiDB-lite"/>
    </source>
</evidence>
<name>A0A9X3J2E7_9BACT</name>
<feature type="region of interest" description="Disordered" evidence="1">
    <location>
        <begin position="256"/>
        <end position="277"/>
    </location>
</feature>
<reference evidence="2" key="1">
    <citation type="submission" date="2022-11" db="EMBL/GenBank/DDBJ databases">
        <title>Minimal conservation of predation-associated metabolite biosynthetic gene clusters underscores biosynthetic potential of Myxococcota including descriptions for ten novel species: Archangium lansinium sp. nov., Myxococcus landrumus sp. nov., Nannocystis bai.</title>
        <authorList>
            <person name="Ahearne A."/>
            <person name="Stevens C."/>
            <person name="Phillips K."/>
        </authorList>
    </citation>
    <scope>NUCLEOTIDE SEQUENCE</scope>
    <source>
        <strain evidence="2">Na p29</strain>
    </source>
</reference>
<comment type="caution">
    <text evidence="2">The sequence shown here is derived from an EMBL/GenBank/DDBJ whole genome shotgun (WGS) entry which is preliminary data.</text>
</comment>
<feature type="region of interest" description="Disordered" evidence="1">
    <location>
        <begin position="430"/>
        <end position="452"/>
    </location>
</feature>
<proteinExistence type="predicted"/>
<dbReference type="EMBL" id="JAPNKE010000002">
    <property type="protein sequence ID" value="MCY1013737.1"/>
    <property type="molecule type" value="Genomic_DNA"/>
</dbReference>